<evidence type="ECO:0000313" key="3">
    <source>
        <dbReference type="Proteomes" id="UP000004835"/>
    </source>
</evidence>
<sequence length="120" mass="13504">MICSGFFCGKKGKAGEKMAVDAIRLLQEAEQFAENKNQEAEAEKKQLAQEREERLKAFKKELAEKEAQQKEAINQKIAAELTQSKEPLMAKTKAEVETLRTIPNELKEEALAIIINKVVT</sequence>
<dbReference type="Proteomes" id="UP000004835">
    <property type="component" value="Unassembled WGS sequence"/>
</dbReference>
<comment type="caution">
    <text evidence="2">The sequence shown here is derived from an EMBL/GenBank/DDBJ whole genome shotgun (WGS) entry which is preliminary data.</text>
</comment>
<keyword evidence="1" id="KW-0175">Coiled coil</keyword>
<protein>
    <submittedName>
        <fullName evidence="2">Uncharacterized protein</fullName>
    </submittedName>
</protein>
<accession>F0ENP6</accession>
<dbReference type="AlphaFoldDB" id="F0ENP6"/>
<name>F0ENP6_ENTCA</name>
<organism evidence="2 3">
    <name type="scientific">Enterococcus casseliflavus ATCC 12755</name>
    <dbReference type="NCBI Taxonomy" id="888066"/>
    <lineage>
        <taxon>Bacteria</taxon>
        <taxon>Bacillati</taxon>
        <taxon>Bacillota</taxon>
        <taxon>Bacilli</taxon>
        <taxon>Lactobacillales</taxon>
        <taxon>Enterococcaceae</taxon>
        <taxon>Enterococcus</taxon>
    </lineage>
</organism>
<feature type="coiled-coil region" evidence="1">
    <location>
        <begin position="23"/>
        <end position="80"/>
    </location>
</feature>
<reference evidence="2 3" key="1">
    <citation type="submission" date="2011-01" db="EMBL/GenBank/DDBJ databases">
        <authorList>
            <person name="Muzny D."/>
            <person name="Qin X."/>
            <person name="Deng J."/>
            <person name="Jiang H."/>
            <person name="Liu Y."/>
            <person name="Qu J."/>
            <person name="Song X.-Z."/>
            <person name="Zhang L."/>
            <person name="Thornton R."/>
            <person name="Coyle M."/>
            <person name="Francisco L."/>
            <person name="Jackson L."/>
            <person name="Javaid M."/>
            <person name="Korchina V."/>
            <person name="Kovar C."/>
            <person name="Mata R."/>
            <person name="Mathew T."/>
            <person name="Ngo R."/>
            <person name="Nguyen L."/>
            <person name="Nguyen N."/>
            <person name="Okwuonu G."/>
            <person name="Ongeri F."/>
            <person name="Pham C."/>
            <person name="Simmons D."/>
            <person name="Wilczek-Boney K."/>
            <person name="Hale W."/>
            <person name="Jakkamsetti A."/>
            <person name="Pham P."/>
            <person name="Ruth R."/>
            <person name="San Lucas F."/>
            <person name="Warren J."/>
            <person name="Zhang J."/>
            <person name="Zhao Z."/>
            <person name="Zhou C."/>
            <person name="Zhu D."/>
            <person name="Lee S."/>
            <person name="Bess C."/>
            <person name="Blankenburg K."/>
            <person name="Forbes L."/>
            <person name="Fu Q."/>
            <person name="Gubbala S."/>
            <person name="Hirani K."/>
            <person name="Jayaseelan J.C."/>
            <person name="Lara F."/>
            <person name="Munidasa M."/>
            <person name="Palculict T."/>
            <person name="Patil S."/>
            <person name="Pu L.-L."/>
            <person name="Saada N."/>
            <person name="Tang L."/>
            <person name="Weissenberger G."/>
            <person name="Zhu Y."/>
            <person name="Hemphill L."/>
            <person name="Shang Y."/>
            <person name="Youmans B."/>
            <person name="Ayvaz T."/>
            <person name="Ross M."/>
            <person name="Santibanez J."/>
            <person name="Aqrawi P."/>
            <person name="Gross S."/>
            <person name="Joshi V."/>
            <person name="Fowler G."/>
            <person name="Nazareth L."/>
            <person name="Reid J."/>
            <person name="Worley K."/>
            <person name="Petrosino J."/>
            <person name="Highlander S."/>
            <person name="Gibbs R."/>
        </authorList>
    </citation>
    <scope>NUCLEOTIDE SEQUENCE [LARGE SCALE GENOMIC DNA]</scope>
    <source>
        <strain evidence="2 3">ATCC 12755</strain>
    </source>
</reference>
<dbReference type="HOGENOM" id="CLU_178371_0_0_9"/>
<dbReference type="EMBL" id="AEWT01000030">
    <property type="protein sequence ID" value="EGC68448.1"/>
    <property type="molecule type" value="Genomic_DNA"/>
</dbReference>
<evidence type="ECO:0000313" key="2">
    <source>
        <dbReference type="EMBL" id="EGC68448.1"/>
    </source>
</evidence>
<proteinExistence type="predicted"/>
<gene>
    <name evidence="2" type="ORF">HMPREF9087_3038</name>
</gene>
<evidence type="ECO:0000256" key="1">
    <source>
        <dbReference type="SAM" id="Coils"/>
    </source>
</evidence>